<dbReference type="EMBL" id="JAAGNX010000002">
    <property type="protein sequence ID" value="NDV62866.1"/>
    <property type="molecule type" value="Genomic_DNA"/>
</dbReference>
<evidence type="ECO:0000256" key="3">
    <source>
        <dbReference type="ARBA" id="ARBA00022448"/>
    </source>
</evidence>
<feature type="coiled-coil region" evidence="8">
    <location>
        <begin position="359"/>
        <end position="386"/>
    </location>
</feature>
<comment type="subcellular location">
    <subcellularLocation>
        <location evidence="1">Cell outer membrane</location>
    </subcellularLocation>
</comment>
<dbReference type="Gene3D" id="1.20.1600.10">
    <property type="entry name" value="Outer membrane efflux proteins (OEP)"/>
    <property type="match status" value="1"/>
</dbReference>
<protein>
    <submittedName>
        <fullName evidence="10">TolC family protein</fullName>
    </submittedName>
</protein>
<keyword evidence="6" id="KW-0472">Membrane</keyword>
<reference evidence="10 11" key="1">
    <citation type="submission" date="2020-02" db="EMBL/GenBank/DDBJ databases">
        <title>Albibacoteraceae fam. nov., the first described family within the subdivision 4 Verrucomicrobia.</title>
        <authorList>
            <person name="Xi F."/>
        </authorList>
    </citation>
    <scope>NUCLEOTIDE SEQUENCE [LARGE SCALE GENOMIC DNA]</scope>
    <source>
        <strain evidence="10 11">CK1056</strain>
    </source>
</reference>
<keyword evidence="7" id="KW-0998">Cell outer membrane</keyword>
<keyword evidence="5" id="KW-0812">Transmembrane</keyword>
<feature type="coiled-coil region" evidence="8">
    <location>
        <begin position="37"/>
        <end position="64"/>
    </location>
</feature>
<sequence length="432" mass="47058">MKISLQILSAISFAGIALLNAATSPEVLDYETVIQLARANNYAIQQAEAQLEEAEGRSMTARAGRLPAVDLVASYSRIDENRLETFGGSAFGDSQSWSADIQATQPLYTGGAVTSSIRGTRAAQSSAEAQFNQTLQDAMLAVHQSWYAVLLAREEVVVRAASIELLQKQLKQAEDRFETGSVSRFDLLRAEVALANGRPPYIRAQNQYRLTIVDLLQVLGLEAPAGTDPEIEGELVYAPLEMDLAEALSIAKQNRPEFLSLDKLIEASEAEVKGAKAGYLPNLNLVAGYGVQKSNFSDELDDTVEGWTVGVQGSWRIWDAKATKGSVLSARSRLRQSELARDELDLQVGTEVRQALSSIQEAKELVESSRKVVEQAEEVLSLAEDRYSVGSAIQLEVLEAQLSLTEARTNEVQALHDYSLAAVRLERALGTL</sequence>
<comment type="similarity">
    <text evidence="2">Belongs to the outer membrane factor (OMF) (TC 1.B.17) family.</text>
</comment>
<evidence type="ECO:0000256" key="1">
    <source>
        <dbReference type="ARBA" id="ARBA00004442"/>
    </source>
</evidence>
<name>A0A6B2M378_9BACT</name>
<dbReference type="AlphaFoldDB" id="A0A6B2M378"/>
<dbReference type="GO" id="GO:1990281">
    <property type="term" value="C:efflux pump complex"/>
    <property type="evidence" value="ECO:0007669"/>
    <property type="project" value="TreeGrafter"/>
</dbReference>
<keyword evidence="4" id="KW-1134">Transmembrane beta strand</keyword>
<proteinExistence type="inferred from homology"/>
<evidence type="ECO:0000313" key="11">
    <source>
        <dbReference type="Proteomes" id="UP000478417"/>
    </source>
</evidence>
<dbReference type="PANTHER" id="PTHR30026">
    <property type="entry name" value="OUTER MEMBRANE PROTEIN TOLC"/>
    <property type="match status" value="1"/>
</dbReference>
<evidence type="ECO:0000256" key="8">
    <source>
        <dbReference type="SAM" id="Coils"/>
    </source>
</evidence>
<dbReference type="GO" id="GO:0009279">
    <property type="term" value="C:cell outer membrane"/>
    <property type="evidence" value="ECO:0007669"/>
    <property type="project" value="UniProtKB-SubCell"/>
</dbReference>
<evidence type="ECO:0000256" key="5">
    <source>
        <dbReference type="ARBA" id="ARBA00022692"/>
    </source>
</evidence>
<evidence type="ECO:0000313" key="10">
    <source>
        <dbReference type="EMBL" id="NDV62866.1"/>
    </source>
</evidence>
<evidence type="ECO:0000256" key="9">
    <source>
        <dbReference type="SAM" id="SignalP"/>
    </source>
</evidence>
<dbReference type="GO" id="GO:0015562">
    <property type="term" value="F:efflux transmembrane transporter activity"/>
    <property type="evidence" value="ECO:0007669"/>
    <property type="project" value="InterPro"/>
</dbReference>
<organism evidence="10 11">
    <name type="scientific">Oceanipulchritudo coccoides</name>
    <dbReference type="NCBI Taxonomy" id="2706888"/>
    <lineage>
        <taxon>Bacteria</taxon>
        <taxon>Pseudomonadati</taxon>
        <taxon>Verrucomicrobiota</taxon>
        <taxon>Opitutia</taxon>
        <taxon>Puniceicoccales</taxon>
        <taxon>Oceanipulchritudinaceae</taxon>
        <taxon>Oceanipulchritudo</taxon>
    </lineage>
</organism>
<evidence type="ECO:0000256" key="6">
    <source>
        <dbReference type="ARBA" id="ARBA00023136"/>
    </source>
</evidence>
<keyword evidence="11" id="KW-1185">Reference proteome</keyword>
<gene>
    <name evidence="10" type="ORF">G0Q06_10425</name>
</gene>
<dbReference type="Proteomes" id="UP000478417">
    <property type="component" value="Unassembled WGS sequence"/>
</dbReference>
<keyword evidence="8" id="KW-0175">Coiled coil</keyword>
<feature type="signal peptide" evidence="9">
    <location>
        <begin position="1"/>
        <end position="21"/>
    </location>
</feature>
<keyword evidence="3" id="KW-0813">Transport</keyword>
<dbReference type="RefSeq" id="WP_163965482.1">
    <property type="nucleotide sequence ID" value="NZ_JAAGNX010000002.1"/>
</dbReference>
<dbReference type="InterPro" id="IPR051906">
    <property type="entry name" value="TolC-like"/>
</dbReference>
<dbReference type="Pfam" id="PF02321">
    <property type="entry name" value="OEP"/>
    <property type="match status" value="2"/>
</dbReference>
<feature type="chain" id="PRO_5025585996" evidence="9">
    <location>
        <begin position="22"/>
        <end position="432"/>
    </location>
</feature>
<evidence type="ECO:0000256" key="4">
    <source>
        <dbReference type="ARBA" id="ARBA00022452"/>
    </source>
</evidence>
<dbReference type="GO" id="GO:0015288">
    <property type="term" value="F:porin activity"/>
    <property type="evidence" value="ECO:0007669"/>
    <property type="project" value="TreeGrafter"/>
</dbReference>
<keyword evidence="9" id="KW-0732">Signal</keyword>
<dbReference type="PANTHER" id="PTHR30026:SF20">
    <property type="entry name" value="OUTER MEMBRANE PROTEIN TOLC"/>
    <property type="match status" value="1"/>
</dbReference>
<dbReference type="SUPFAM" id="SSF56954">
    <property type="entry name" value="Outer membrane efflux proteins (OEP)"/>
    <property type="match status" value="1"/>
</dbReference>
<dbReference type="InterPro" id="IPR003423">
    <property type="entry name" value="OMP_efflux"/>
</dbReference>
<evidence type="ECO:0000256" key="7">
    <source>
        <dbReference type="ARBA" id="ARBA00023237"/>
    </source>
</evidence>
<accession>A0A6B2M378</accession>
<evidence type="ECO:0000256" key="2">
    <source>
        <dbReference type="ARBA" id="ARBA00007613"/>
    </source>
</evidence>
<comment type="caution">
    <text evidence="10">The sequence shown here is derived from an EMBL/GenBank/DDBJ whole genome shotgun (WGS) entry which is preliminary data.</text>
</comment>